<proteinExistence type="predicted"/>
<dbReference type="AlphaFoldDB" id="A0A8T0J0G3"/>
<evidence type="ECO:0000313" key="2">
    <source>
        <dbReference type="Proteomes" id="UP000822688"/>
    </source>
</evidence>
<name>A0A8T0J0G3_CERPU</name>
<dbReference type="Proteomes" id="UP000822688">
    <property type="component" value="Chromosome 2"/>
</dbReference>
<comment type="caution">
    <text evidence="1">The sequence shown here is derived from an EMBL/GenBank/DDBJ whole genome shotgun (WGS) entry which is preliminary data.</text>
</comment>
<protein>
    <submittedName>
        <fullName evidence="1">Uncharacterized protein</fullName>
    </submittedName>
</protein>
<evidence type="ECO:0000313" key="1">
    <source>
        <dbReference type="EMBL" id="KAG0588506.1"/>
    </source>
</evidence>
<organism evidence="1 2">
    <name type="scientific">Ceratodon purpureus</name>
    <name type="common">Fire moss</name>
    <name type="synonym">Dicranum purpureum</name>
    <dbReference type="NCBI Taxonomy" id="3225"/>
    <lineage>
        <taxon>Eukaryota</taxon>
        <taxon>Viridiplantae</taxon>
        <taxon>Streptophyta</taxon>
        <taxon>Embryophyta</taxon>
        <taxon>Bryophyta</taxon>
        <taxon>Bryophytina</taxon>
        <taxon>Bryopsida</taxon>
        <taxon>Dicranidae</taxon>
        <taxon>Pseudoditrichales</taxon>
        <taxon>Ditrichaceae</taxon>
        <taxon>Ceratodon</taxon>
    </lineage>
</organism>
<dbReference type="EMBL" id="CM026422">
    <property type="protein sequence ID" value="KAG0588506.1"/>
    <property type="molecule type" value="Genomic_DNA"/>
</dbReference>
<gene>
    <name evidence="1" type="ORF">KC19_2G248100</name>
</gene>
<accession>A0A8T0J0G3</accession>
<reference evidence="1" key="1">
    <citation type="submission" date="2020-06" db="EMBL/GenBank/DDBJ databases">
        <title>WGS assembly of Ceratodon purpureus strain R40.</title>
        <authorList>
            <person name="Carey S.B."/>
            <person name="Jenkins J."/>
            <person name="Shu S."/>
            <person name="Lovell J.T."/>
            <person name="Sreedasyam A."/>
            <person name="Maumus F."/>
            <person name="Tiley G.P."/>
            <person name="Fernandez-Pozo N."/>
            <person name="Barry K."/>
            <person name="Chen C."/>
            <person name="Wang M."/>
            <person name="Lipzen A."/>
            <person name="Daum C."/>
            <person name="Saski C.A."/>
            <person name="Payton A.C."/>
            <person name="Mcbreen J.C."/>
            <person name="Conrad R.E."/>
            <person name="Kollar L.M."/>
            <person name="Olsson S."/>
            <person name="Huttunen S."/>
            <person name="Landis J.B."/>
            <person name="Wickett N.J."/>
            <person name="Johnson M.G."/>
            <person name="Rensing S.A."/>
            <person name="Grimwood J."/>
            <person name="Schmutz J."/>
            <person name="Mcdaniel S.F."/>
        </authorList>
    </citation>
    <scope>NUCLEOTIDE SEQUENCE</scope>
    <source>
        <strain evidence="1">R40</strain>
    </source>
</reference>
<keyword evidence="2" id="KW-1185">Reference proteome</keyword>
<sequence>MYYCCSPASRLKDFDARGQLCGRCQRKVAVVHAVRSGVYITCCAFNVEAAVCIRVCVRGGGRPATGLRPACPRFHVQQDSVFQTSLRCETRNPLIFSGLV</sequence>